<keyword evidence="9" id="KW-1185">Reference proteome</keyword>
<evidence type="ECO:0000256" key="4">
    <source>
        <dbReference type="ARBA" id="ARBA00048461"/>
    </source>
</evidence>
<dbReference type="VEuPathDB" id="FungiDB:MGL_3068"/>
<gene>
    <name evidence="8" type="ORF">MGL_3068</name>
</gene>
<evidence type="ECO:0000313" key="9">
    <source>
        <dbReference type="Proteomes" id="UP000008837"/>
    </source>
</evidence>
<feature type="compositionally biased region" description="Basic and acidic residues" evidence="6">
    <location>
        <begin position="574"/>
        <end position="587"/>
    </location>
</feature>
<reference evidence="8 9" key="1">
    <citation type="journal article" date="2007" name="Proc. Natl. Acad. Sci. U.S.A.">
        <title>Dandruff-associated Malassezia genomes reveal convergent and divergent virulence traits shared with plant and human fungal pathogens.</title>
        <authorList>
            <person name="Xu J."/>
            <person name="Saunders C.W."/>
            <person name="Hu P."/>
            <person name="Grant R.A."/>
            <person name="Boekhout T."/>
            <person name="Kuramae E.E."/>
            <person name="Kronstad J.W."/>
            <person name="Deangelis Y.M."/>
            <person name="Reeder N.L."/>
            <person name="Johnstone K.R."/>
            <person name="Leland M."/>
            <person name="Fieno A.M."/>
            <person name="Begley W.M."/>
            <person name="Sun Y."/>
            <person name="Lacey M.P."/>
            <person name="Chaudhary T."/>
            <person name="Keough T."/>
            <person name="Chu L."/>
            <person name="Sears R."/>
            <person name="Yuan B."/>
            <person name="Dawson T.L.Jr."/>
        </authorList>
    </citation>
    <scope>NUCLEOTIDE SEQUENCE [LARGE SCALE GENOMIC DNA]</scope>
    <source>
        <strain evidence="9">ATCC MYA-4612 / CBS 7966</strain>
    </source>
</reference>
<dbReference type="AlphaFoldDB" id="A8Q6W5"/>
<evidence type="ECO:0000256" key="6">
    <source>
        <dbReference type="SAM" id="MobiDB-lite"/>
    </source>
</evidence>
<dbReference type="EMBL" id="AAYY01000010">
    <property type="protein sequence ID" value="EDP42868.1"/>
    <property type="molecule type" value="Genomic_DNA"/>
</dbReference>
<comment type="similarity">
    <text evidence="1">Belongs to the 'GDXG' lipolytic enzyme family.</text>
</comment>
<keyword evidence="2" id="KW-0378">Hydrolase</keyword>
<dbReference type="KEGG" id="mgl:MGL_3068"/>
<evidence type="ECO:0000256" key="5">
    <source>
        <dbReference type="PROSITE-ProRule" id="PRU10038"/>
    </source>
</evidence>
<comment type="catalytic activity">
    <reaction evidence="4">
        <text>a monoacylglycerol + H2O = glycerol + a fatty acid + H(+)</text>
        <dbReference type="Rhea" id="RHEA:15245"/>
        <dbReference type="ChEBI" id="CHEBI:15377"/>
        <dbReference type="ChEBI" id="CHEBI:15378"/>
        <dbReference type="ChEBI" id="CHEBI:17408"/>
        <dbReference type="ChEBI" id="CHEBI:17754"/>
        <dbReference type="ChEBI" id="CHEBI:28868"/>
    </reaction>
</comment>
<dbReference type="OMA" id="GVHVWPF"/>
<dbReference type="STRING" id="425265.A8Q6W5"/>
<evidence type="ECO:0000256" key="1">
    <source>
        <dbReference type="ARBA" id="ARBA00010515"/>
    </source>
</evidence>
<evidence type="ECO:0000256" key="2">
    <source>
        <dbReference type="ARBA" id="ARBA00022801"/>
    </source>
</evidence>
<dbReference type="PANTHER" id="PTHR48081:SF8">
    <property type="entry name" value="ALPHA_BETA HYDROLASE FOLD-3 DOMAIN-CONTAINING PROTEIN-RELATED"/>
    <property type="match status" value="1"/>
</dbReference>
<dbReference type="Proteomes" id="UP000008837">
    <property type="component" value="Unassembled WGS sequence"/>
</dbReference>
<proteinExistence type="inferred from homology"/>
<dbReference type="OrthoDB" id="2152029at2759"/>
<feature type="region of interest" description="Disordered" evidence="6">
    <location>
        <begin position="1"/>
        <end position="56"/>
    </location>
</feature>
<comment type="catalytic activity">
    <reaction evidence="3">
        <text>a diacylglycerol + H2O = a monoacylglycerol + a fatty acid + H(+)</text>
        <dbReference type="Rhea" id="RHEA:32731"/>
        <dbReference type="ChEBI" id="CHEBI:15377"/>
        <dbReference type="ChEBI" id="CHEBI:15378"/>
        <dbReference type="ChEBI" id="CHEBI:17408"/>
        <dbReference type="ChEBI" id="CHEBI:18035"/>
        <dbReference type="ChEBI" id="CHEBI:28868"/>
    </reaction>
</comment>
<organism evidence="8 9">
    <name type="scientific">Malassezia globosa (strain ATCC MYA-4612 / CBS 7966)</name>
    <name type="common">Dandruff-associated fungus</name>
    <dbReference type="NCBI Taxonomy" id="425265"/>
    <lineage>
        <taxon>Eukaryota</taxon>
        <taxon>Fungi</taxon>
        <taxon>Dikarya</taxon>
        <taxon>Basidiomycota</taxon>
        <taxon>Ustilaginomycotina</taxon>
        <taxon>Malasseziomycetes</taxon>
        <taxon>Malasseziales</taxon>
        <taxon>Malasseziaceae</taxon>
        <taxon>Malassezia</taxon>
    </lineage>
</organism>
<dbReference type="RefSeq" id="XP_001730082.1">
    <property type="nucleotide sequence ID" value="XM_001730030.1"/>
</dbReference>
<protein>
    <recommendedName>
        <fullName evidence="7">Alpha/beta hydrolase fold-3 domain-containing protein</fullName>
    </recommendedName>
</protein>
<sequence length="587" mass="64884">MSHGMRHSRGTVGASSSRGLESCKGAKDSQDIQNDGNSQESPSASTPLLSRSQRGRHHRTFSGLRLDTSLIVRTNNGSSTSMRVKLPLLGGFYFSDIVVIVWSLACNMIKSCTLAELLDLFYFVAMYHVTSLASDMRLRVREYGLSVFQAYMLSVMRMIMHTVPYIPSRVLLSQETIAPFLRWRTGSAASRMIRAYGDVKSQGFQAYWIHGDSRSPPPTPMRERIVVLFVHGGGFALGSVALYAEPLLRIMSHTATFNKQATVQCVALEYGLVPNTRFPSPLIEALRCYAHLIEHERIPSSNIVLAGDSAGGNLVMSMLLCLDGQGMSRVGGRNWSALPLPARAVLISPWVDLRPSCTQTMKSTSVLDILSPACLTQFAQMYTRILPRPRRVAGPGSKCLQRLSRSPSFMAAWIRTWLAQPPILGTRAVNAVDARNDPVSDSHQLYDTRNTNHAISHMAVSPTMGQWQQISLRCGLFVLWGANEIMAEDIAAWTRRLPRVDSYVEKGGSGVHVWPFINALLGPTIVEREKGLSQIARAILNIPLTPSATEPVSPPSSMPSDSDESDNDQAQRAWEAELKRMFEQPVR</sequence>
<dbReference type="InterPro" id="IPR033140">
    <property type="entry name" value="Lipase_GDXG_put_SER_AS"/>
</dbReference>
<feature type="active site" evidence="5">
    <location>
        <position position="309"/>
    </location>
</feature>
<feature type="domain" description="Alpha/beta hydrolase fold-3" evidence="7">
    <location>
        <begin position="227"/>
        <end position="384"/>
    </location>
</feature>
<dbReference type="InParanoid" id="A8Q6W5"/>
<evidence type="ECO:0000256" key="3">
    <source>
        <dbReference type="ARBA" id="ARBA00047591"/>
    </source>
</evidence>
<name>A8Q6W5_MALGO</name>
<dbReference type="GeneID" id="5854389"/>
<evidence type="ECO:0000259" key="7">
    <source>
        <dbReference type="Pfam" id="PF07859"/>
    </source>
</evidence>
<dbReference type="GO" id="GO:0016787">
    <property type="term" value="F:hydrolase activity"/>
    <property type="evidence" value="ECO:0007669"/>
    <property type="project" value="UniProtKB-KW"/>
</dbReference>
<dbReference type="Pfam" id="PF07859">
    <property type="entry name" value="Abhydrolase_3"/>
    <property type="match status" value="1"/>
</dbReference>
<dbReference type="InterPro" id="IPR050300">
    <property type="entry name" value="GDXG_lipolytic_enzyme"/>
</dbReference>
<dbReference type="SUPFAM" id="SSF53474">
    <property type="entry name" value="alpha/beta-Hydrolases"/>
    <property type="match status" value="1"/>
</dbReference>
<accession>A8Q6W5</accession>
<dbReference type="PANTHER" id="PTHR48081">
    <property type="entry name" value="AB HYDROLASE SUPERFAMILY PROTEIN C4A8.06C"/>
    <property type="match status" value="1"/>
</dbReference>
<comment type="caution">
    <text evidence="8">The sequence shown here is derived from an EMBL/GenBank/DDBJ whole genome shotgun (WGS) entry which is preliminary data.</text>
</comment>
<evidence type="ECO:0000313" key="8">
    <source>
        <dbReference type="EMBL" id="EDP42868.1"/>
    </source>
</evidence>
<dbReference type="InterPro" id="IPR013094">
    <property type="entry name" value="AB_hydrolase_3"/>
</dbReference>
<feature type="compositionally biased region" description="Polar residues" evidence="6">
    <location>
        <begin position="31"/>
        <end position="52"/>
    </location>
</feature>
<dbReference type="InterPro" id="IPR029058">
    <property type="entry name" value="AB_hydrolase_fold"/>
</dbReference>
<dbReference type="Gene3D" id="3.40.50.1820">
    <property type="entry name" value="alpha/beta hydrolase"/>
    <property type="match status" value="1"/>
</dbReference>
<dbReference type="PROSITE" id="PS01174">
    <property type="entry name" value="LIPASE_GDXG_SER"/>
    <property type="match status" value="1"/>
</dbReference>
<feature type="region of interest" description="Disordered" evidence="6">
    <location>
        <begin position="546"/>
        <end position="587"/>
    </location>
</feature>